<dbReference type="InterPro" id="IPR000873">
    <property type="entry name" value="AMP-dep_synth/lig_dom"/>
</dbReference>
<evidence type="ECO:0000256" key="1">
    <source>
        <dbReference type="ARBA" id="ARBA00006432"/>
    </source>
</evidence>
<dbReference type="Gene3D" id="3.30.300.30">
    <property type="match status" value="1"/>
</dbReference>
<dbReference type="PANTHER" id="PTHR43201:SF5">
    <property type="entry name" value="MEDIUM-CHAIN ACYL-COA LIGASE ACSF2, MITOCHONDRIAL"/>
    <property type="match status" value="1"/>
</dbReference>
<dbReference type="Pfam" id="PF00501">
    <property type="entry name" value="AMP-binding"/>
    <property type="match status" value="1"/>
</dbReference>
<evidence type="ECO:0000313" key="5">
    <source>
        <dbReference type="Proteomes" id="UP001597394"/>
    </source>
</evidence>
<dbReference type="PANTHER" id="PTHR43201">
    <property type="entry name" value="ACYL-COA SYNTHETASE"/>
    <property type="match status" value="1"/>
</dbReference>
<sequence>MELDFSKDIQIKSLFPQTEFEEKVISFLENWFSDTKTVSVQTSGSTGVPKVFEIEKSRMQSSAKMTCDFLGLKEGDTALICLPVEYISGKMMMVRSIQRNLKLFIESPSAKPLSQLNQEIDFCAMSPLQVENSLEQLHFIKKIIIGGAQVSESLKQKIADALQNTAYETTIYETYGMSETLSHIALKQIYPVSEEYFTLFEGVEISLDERACLTIKAPQLNPEILQTNDLVELKNTQQFKFLGRFDNVINSAGLKIYPEQLEHFIKQKLSNEVVFLGLKDETYGQKLVAVIEGEETDELKSQLSPILQELSETFTKNHVPKQTFFLDKFPRLPNGKINRKELLTLF</sequence>
<proteinExistence type="inferred from homology"/>
<dbReference type="Proteomes" id="UP001597394">
    <property type="component" value="Unassembled WGS sequence"/>
</dbReference>
<accession>A0ABW5K8N5</accession>
<gene>
    <name evidence="4" type="ORF">ACFSO8_07265</name>
</gene>
<dbReference type="InterPro" id="IPR042099">
    <property type="entry name" value="ANL_N_sf"/>
</dbReference>
<name>A0ABW5K8N5_9FLAO</name>
<dbReference type="SUPFAM" id="SSF56801">
    <property type="entry name" value="Acetyl-CoA synthetase-like"/>
    <property type="match status" value="1"/>
</dbReference>
<protein>
    <submittedName>
        <fullName evidence="4">AMP-binding protein</fullName>
    </submittedName>
</protein>
<dbReference type="Gene3D" id="3.40.50.12780">
    <property type="entry name" value="N-terminal domain of ligase-like"/>
    <property type="match status" value="1"/>
</dbReference>
<organism evidence="4 5">
    <name type="scientific">Kaistella montana</name>
    <dbReference type="NCBI Taxonomy" id="1849733"/>
    <lineage>
        <taxon>Bacteria</taxon>
        <taxon>Pseudomonadati</taxon>
        <taxon>Bacteroidota</taxon>
        <taxon>Flavobacteriia</taxon>
        <taxon>Flavobacteriales</taxon>
        <taxon>Weeksellaceae</taxon>
        <taxon>Chryseobacterium group</taxon>
        <taxon>Kaistella</taxon>
    </lineage>
</organism>
<feature type="domain" description="AMP-dependent synthetase/ligase" evidence="3">
    <location>
        <begin position="42"/>
        <end position="186"/>
    </location>
</feature>
<dbReference type="EMBL" id="JBHULG010000002">
    <property type="protein sequence ID" value="MFD2545257.1"/>
    <property type="molecule type" value="Genomic_DNA"/>
</dbReference>
<dbReference type="InterPro" id="IPR045851">
    <property type="entry name" value="AMP-bd_C_sf"/>
</dbReference>
<keyword evidence="2" id="KW-0436">Ligase</keyword>
<dbReference type="RefSeq" id="WP_255929198.1">
    <property type="nucleotide sequence ID" value="NZ_JANFQP010000002.1"/>
</dbReference>
<evidence type="ECO:0000259" key="3">
    <source>
        <dbReference type="Pfam" id="PF00501"/>
    </source>
</evidence>
<evidence type="ECO:0000256" key="2">
    <source>
        <dbReference type="ARBA" id="ARBA00022598"/>
    </source>
</evidence>
<evidence type="ECO:0000313" key="4">
    <source>
        <dbReference type="EMBL" id="MFD2545257.1"/>
    </source>
</evidence>
<keyword evidence="5" id="KW-1185">Reference proteome</keyword>
<comment type="caution">
    <text evidence="4">The sequence shown here is derived from an EMBL/GenBank/DDBJ whole genome shotgun (WGS) entry which is preliminary data.</text>
</comment>
<reference evidence="5" key="1">
    <citation type="journal article" date="2019" name="Int. J. Syst. Evol. Microbiol.">
        <title>The Global Catalogue of Microorganisms (GCM) 10K type strain sequencing project: providing services to taxonomists for standard genome sequencing and annotation.</title>
        <authorList>
            <consortium name="The Broad Institute Genomics Platform"/>
            <consortium name="The Broad Institute Genome Sequencing Center for Infectious Disease"/>
            <person name="Wu L."/>
            <person name="Ma J."/>
        </authorList>
    </citation>
    <scope>NUCLEOTIDE SEQUENCE [LARGE SCALE GENOMIC DNA]</scope>
    <source>
        <strain evidence="5">KCTC 52204</strain>
    </source>
</reference>
<comment type="similarity">
    <text evidence="1">Belongs to the ATP-dependent AMP-binding enzyme family.</text>
</comment>